<evidence type="ECO:0000256" key="3">
    <source>
        <dbReference type="ARBA" id="ARBA00022801"/>
    </source>
</evidence>
<evidence type="ECO:0000256" key="1">
    <source>
        <dbReference type="ARBA" id="ARBA00001947"/>
    </source>
</evidence>
<dbReference type="Proteomes" id="UP000030651">
    <property type="component" value="Unassembled WGS sequence"/>
</dbReference>
<proteinExistence type="predicted"/>
<dbReference type="InterPro" id="IPR032466">
    <property type="entry name" value="Metal_Hydrolase"/>
</dbReference>
<dbReference type="RefSeq" id="XP_007834859.1">
    <property type="nucleotide sequence ID" value="XM_007836668.1"/>
</dbReference>
<dbReference type="eggNOG" id="KOG1097">
    <property type="taxonomic scope" value="Eukaryota"/>
</dbReference>
<dbReference type="Gene3D" id="3.20.20.140">
    <property type="entry name" value="Metal-dependent hydrolases"/>
    <property type="match status" value="1"/>
</dbReference>
<dbReference type="InterPro" id="IPR006330">
    <property type="entry name" value="Ado/ade_deaminase"/>
</dbReference>
<dbReference type="HOGENOM" id="CLU_039228_7_1_1"/>
<dbReference type="GO" id="GO:0046872">
    <property type="term" value="F:metal ion binding"/>
    <property type="evidence" value="ECO:0007669"/>
    <property type="project" value="UniProtKB-KW"/>
</dbReference>
<evidence type="ECO:0000313" key="7">
    <source>
        <dbReference type="Proteomes" id="UP000030651"/>
    </source>
</evidence>
<dbReference type="OMA" id="YIATFEH"/>
<name>W3X340_PESFW</name>
<dbReference type="STRING" id="1229662.W3X340"/>
<dbReference type="PANTHER" id="PTHR43114">
    <property type="entry name" value="ADENINE DEAMINASE"/>
    <property type="match status" value="1"/>
</dbReference>
<gene>
    <name evidence="6" type="ORF">PFICI_08087</name>
</gene>
<dbReference type="Pfam" id="PF00962">
    <property type="entry name" value="A_deaminase"/>
    <property type="match status" value="1"/>
</dbReference>
<sequence>MTKTKRQWLQGLPKAELHLHLEGTVTPETLVVLSERHDAKPLTLEEARALYVFKDFLHFLRTFKLVLDRLQTVEDYALITREMLRNLHRQGVVHAEVYIAWGNILHWKSHLKVEDVMTAVEDARREIERELGGPSLLWIIDATRQFGADEVGRVFRLAAELKGRFPSIIGIGVGGDEVGGPLEWFRDVYAEAQKAGLRLTAHAGEATGPVQGPLQIREALAMHVERIGHGLAAQYDDELMAMLAKQQVPLEINVTSNVLTGGCPAVEAHPLPLYLERGLLCTLNSDDPTMFGSDCLDEYVRVSEVFGFGLEKMRELARNSIHASFLSNERKEDLLSGIDAYV</sequence>
<evidence type="ECO:0000259" key="5">
    <source>
        <dbReference type="Pfam" id="PF00962"/>
    </source>
</evidence>
<evidence type="ECO:0000313" key="6">
    <source>
        <dbReference type="EMBL" id="ETS80558.1"/>
    </source>
</evidence>
<evidence type="ECO:0000256" key="4">
    <source>
        <dbReference type="ARBA" id="ARBA00022833"/>
    </source>
</evidence>
<organism evidence="6 7">
    <name type="scientific">Pestalotiopsis fici (strain W106-1 / CGMCC3.15140)</name>
    <dbReference type="NCBI Taxonomy" id="1229662"/>
    <lineage>
        <taxon>Eukaryota</taxon>
        <taxon>Fungi</taxon>
        <taxon>Dikarya</taxon>
        <taxon>Ascomycota</taxon>
        <taxon>Pezizomycotina</taxon>
        <taxon>Sordariomycetes</taxon>
        <taxon>Xylariomycetidae</taxon>
        <taxon>Amphisphaeriales</taxon>
        <taxon>Sporocadaceae</taxon>
        <taxon>Pestalotiopsis</taxon>
    </lineage>
</organism>
<dbReference type="OrthoDB" id="272271at2759"/>
<dbReference type="PANTHER" id="PTHR43114:SF6">
    <property type="entry name" value="ADENINE DEAMINASE"/>
    <property type="match status" value="1"/>
</dbReference>
<keyword evidence="4" id="KW-0862">Zinc</keyword>
<dbReference type="GeneID" id="19273100"/>
<reference evidence="7" key="1">
    <citation type="journal article" date="2015" name="BMC Genomics">
        <title>Genomic and transcriptomic analysis of the endophytic fungus Pestalotiopsis fici reveals its lifestyle and high potential for synthesis of natural products.</title>
        <authorList>
            <person name="Wang X."/>
            <person name="Zhang X."/>
            <person name="Liu L."/>
            <person name="Xiang M."/>
            <person name="Wang W."/>
            <person name="Sun X."/>
            <person name="Che Y."/>
            <person name="Guo L."/>
            <person name="Liu G."/>
            <person name="Guo L."/>
            <person name="Wang C."/>
            <person name="Yin W.B."/>
            <person name="Stadler M."/>
            <person name="Zhang X."/>
            <person name="Liu X."/>
        </authorList>
    </citation>
    <scope>NUCLEOTIDE SEQUENCE [LARGE SCALE GENOMIC DNA]</scope>
    <source>
        <strain evidence="7">W106-1 / CGMCC3.15140</strain>
    </source>
</reference>
<dbReference type="InParanoid" id="W3X340"/>
<accession>W3X340</accession>
<dbReference type="AlphaFoldDB" id="W3X340"/>
<keyword evidence="2" id="KW-0479">Metal-binding</keyword>
<keyword evidence="7" id="KW-1185">Reference proteome</keyword>
<evidence type="ECO:0000256" key="2">
    <source>
        <dbReference type="ARBA" id="ARBA00022723"/>
    </source>
</evidence>
<feature type="domain" description="Adenosine deaminase" evidence="5">
    <location>
        <begin position="13"/>
        <end position="340"/>
    </location>
</feature>
<dbReference type="KEGG" id="pfy:PFICI_08087"/>
<keyword evidence="3" id="KW-0378">Hydrolase</keyword>
<dbReference type="InterPro" id="IPR001365">
    <property type="entry name" value="A_deaminase_dom"/>
</dbReference>
<dbReference type="GO" id="GO:0019239">
    <property type="term" value="F:deaminase activity"/>
    <property type="evidence" value="ECO:0007669"/>
    <property type="project" value="InterPro"/>
</dbReference>
<dbReference type="EMBL" id="KI912113">
    <property type="protein sequence ID" value="ETS80558.1"/>
    <property type="molecule type" value="Genomic_DNA"/>
</dbReference>
<dbReference type="GO" id="GO:0016814">
    <property type="term" value="F:hydrolase activity, acting on carbon-nitrogen (but not peptide) bonds, in cyclic amidines"/>
    <property type="evidence" value="ECO:0007669"/>
    <property type="project" value="UniProtKB-ARBA"/>
</dbReference>
<protein>
    <recommendedName>
        <fullName evidence="5">Adenosine deaminase domain-containing protein</fullName>
    </recommendedName>
</protein>
<dbReference type="SUPFAM" id="SSF51556">
    <property type="entry name" value="Metallo-dependent hydrolases"/>
    <property type="match status" value="1"/>
</dbReference>
<dbReference type="NCBIfam" id="TIGR01430">
    <property type="entry name" value="aden_deam"/>
    <property type="match status" value="1"/>
</dbReference>
<comment type="cofactor">
    <cofactor evidence="1">
        <name>Zn(2+)</name>
        <dbReference type="ChEBI" id="CHEBI:29105"/>
    </cofactor>
</comment>